<dbReference type="GeneID" id="54357154"/>
<organism evidence="3">
    <name type="scientific">Dissoconium aciculare CBS 342.82</name>
    <dbReference type="NCBI Taxonomy" id="1314786"/>
    <lineage>
        <taxon>Eukaryota</taxon>
        <taxon>Fungi</taxon>
        <taxon>Dikarya</taxon>
        <taxon>Ascomycota</taxon>
        <taxon>Pezizomycotina</taxon>
        <taxon>Dothideomycetes</taxon>
        <taxon>Dothideomycetidae</taxon>
        <taxon>Mycosphaerellales</taxon>
        <taxon>Dissoconiaceae</taxon>
        <taxon>Dissoconium</taxon>
    </lineage>
</organism>
<reference evidence="3" key="2">
    <citation type="submission" date="2020-04" db="EMBL/GenBank/DDBJ databases">
        <authorList>
            <consortium name="NCBI Genome Project"/>
        </authorList>
    </citation>
    <scope>NUCLEOTIDE SEQUENCE</scope>
    <source>
        <strain evidence="3">CBS 342.82</strain>
    </source>
</reference>
<dbReference type="RefSeq" id="XP_033460952.1">
    <property type="nucleotide sequence ID" value="XM_033599355.1"/>
</dbReference>
<evidence type="ECO:0000313" key="2">
    <source>
        <dbReference type="Proteomes" id="UP000504637"/>
    </source>
</evidence>
<keyword evidence="2" id="KW-1185">Reference proteome</keyword>
<sequence length="141" mass="15301">MNTHHASCSASALPAVASSDAVPGPRCATCGAVTSRLTYFKTRSSNRNGNAGRPYLKCMICNKFVTFTDCRGINNDAPRCVCGLLSRQQIAGRMGTRTPRGLHYVCSLGQCEFYQARTNAQGEQQVLAEHLIDLFAKLNVI</sequence>
<evidence type="ECO:0000259" key="1">
    <source>
        <dbReference type="Pfam" id="PF23549"/>
    </source>
</evidence>
<protein>
    <recommendedName>
        <fullName evidence="1">GRF-like zinc ribbon domain-containing protein</fullName>
    </recommendedName>
</protein>
<accession>A0A6J3M771</accession>
<dbReference type="Proteomes" id="UP000504637">
    <property type="component" value="Unplaced"/>
</dbReference>
<reference evidence="3" key="1">
    <citation type="submission" date="2020-01" db="EMBL/GenBank/DDBJ databases">
        <authorList>
            <consortium name="DOE Joint Genome Institute"/>
            <person name="Haridas S."/>
            <person name="Albert R."/>
            <person name="Binder M."/>
            <person name="Bloem J."/>
            <person name="Labutti K."/>
            <person name="Salamov A."/>
            <person name="Andreopoulos B."/>
            <person name="Baker S.E."/>
            <person name="Barry K."/>
            <person name="Bills G."/>
            <person name="Bluhm B.H."/>
            <person name="Cannon C."/>
            <person name="Castanera R."/>
            <person name="Culley D.E."/>
            <person name="Daum C."/>
            <person name="Ezra D."/>
            <person name="Gonzalez J.B."/>
            <person name="Henrissat B."/>
            <person name="Kuo A."/>
            <person name="Liang C."/>
            <person name="Lipzen A."/>
            <person name="Lutzoni F."/>
            <person name="Magnuson J."/>
            <person name="Mondo S."/>
            <person name="Nolan M."/>
            <person name="Ohm R."/>
            <person name="Pangilinan J."/>
            <person name="Park H.-J."/>
            <person name="Ramirez L."/>
            <person name="Alfaro M."/>
            <person name="Sun H."/>
            <person name="Tritt A."/>
            <person name="Yoshinaga Y."/>
            <person name="Zwiers L.-H."/>
            <person name="Turgeon B.G."/>
            <person name="Goodwin S.B."/>
            <person name="Spatafora J.W."/>
            <person name="Crous P.W."/>
            <person name="Grigoriev I.V."/>
        </authorList>
    </citation>
    <scope>NUCLEOTIDE SEQUENCE</scope>
    <source>
        <strain evidence="3">CBS 342.82</strain>
    </source>
</reference>
<evidence type="ECO:0000313" key="3">
    <source>
        <dbReference type="RefSeq" id="XP_033460952.1"/>
    </source>
</evidence>
<reference evidence="3" key="3">
    <citation type="submission" date="2025-08" db="UniProtKB">
        <authorList>
            <consortium name="RefSeq"/>
        </authorList>
    </citation>
    <scope>IDENTIFICATION</scope>
    <source>
        <strain evidence="3">CBS 342.82</strain>
    </source>
</reference>
<feature type="domain" description="GRF-like zinc ribbon" evidence="1">
    <location>
        <begin position="25"/>
        <end position="71"/>
    </location>
</feature>
<name>A0A6J3M771_9PEZI</name>
<dbReference type="Pfam" id="PF23549">
    <property type="entry name" value="Zn_ribbon_GRF_2"/>
    <property type="match status" value="1"/>
</dbReference>
<dbReference type="OrthoDB" id="4469945at2759"/>
<proteinExistence type="predicted"/>
<gene>
    <name evidence="3" type="ORF">K489DRAFT_169265</name>
</gene>
<dbReference type="InterPro" id="IPR056444">
    <property type="entry name" value="Zn_ribbon_GRF_2"/>
</dbReference>
<dbReference type="AlphaFoldDB" id="A0A6J3M771"/>